<evidence type="ECO:0000313" key="1">
    <source>
        <dbReference type="EMBL" id="EDP15669.1"/>
    </source>
</evidence>
<organism evidence="1 2">
    <name type="scientific">Enterocloster bolteae (strain ATCC BAA-613 / DSM 15670 / CCUG 46953 / JCM 12243 / WAL 16351)</name>
    <name type="common">Clostridium bolteae</name>
    <dbReference type="NCBI Taxonomy" id="411902"/>
    <lineage>
        <taxon>Bacteria</taxon>
        <taxon>Bacillati</taxon>
        <taxon>Bacillota</taxon>
        <taxon>Clostridia</taxon>
        <taxon>Lachnospirales</taxon>
        <taxon>Lachnospiraceae</taxon>
        <taxon>Enterocloster</taxon>
    </lineage>
</organism>
<comment type="caution">
    <text evidence="1">The sequence shown here is derived from an EMBL/GenBank/DDBJ whole genome shotgun (WGS) entry which is preliminary data.</text>
</comment>
<dbReference type="PaxDb" id="411902-CLOBOL_03840"/>
<protein>
    <recommendedName>
        <fullName evidence="3">Cell surface protein</fullName>
    </recommendedName>
</protein>
<dbReference type="Proteomes" id="UP000005396">
    <property type="component" value="Unassembled WGS sequence"/>
</dbReference>
<dbReference type="AlphaFoldDB" id="A8RTZ1"/>
<dbReference type="eggNOG" id="ENOG50329Q6">
    <property type="taxonomic scope" value="Bacteria"/>
</dbReference>
<dbReference type="HOGENOM" id="CLU_1286968_0_0_9"/>
<evidence type="ECO:0008006" key="3">
    <source>
        <dbReference type="Google" id="ProtNLM"/>
    </source>
</evidence>
<reference evidence="1 2" key="1">
    <citation type="submission" date="2007-08" db="EMBL/GenBank/DDBJ databases">
        <authorList>
            <person name="Fulton L."/>
            <person name="Clifton S."/>
            <person name="Fulton B."/>
            <person name="Xu J."/>
            <person name="Minx P."/>
            <person name="Pepin K.H."/>
            <person name="Johnson M."/>
            <person name="Thiruvilangam P."/>
            <person name="Bhonagiri V."/>
            <person name="Nash W.E."/>
            <person name="Mardis E.R."/>
            <person name="Wilson R.K."/>
        </authorList>
    </citation>
    <scope>NUCLEOTIDE SEQUENCE [LARGE SCALE GENOMIC DNA]</scope>
    <source>
        <strain evidence="2">ATCC BAA-613 / DSM 15670 / CCUG 46953 / JCM 12243 / WAL 16351</strain>
    </source>
</reference>
<proteinExistence type="predicted"/>
<dbReference type="EMBL" id="ABCC02000033">
    <property type="protein sequence ID" value="EDP15669.1"/>
    <property type="molecule type" value="Genomic_DNA"/>
</dbReference>
<name>A8RTZ1_ENTBW</name>
<gene>
    <name evidence="1" type="ORF">CLOBOL_03840</name>
</gene>
<evidence type="ECO:0000313" key="2">
    <source>
        <dbReference type="Proteomes" id="UP000005396"/>
    </source>
</evidence>
<accession>A8RTZ1</accession>
<reference evidence="1 2" key="2">
    <citation type="submission" date="2007-09" db="EMBL/GenBank/DDBJ databases">
        <title>Draft genome sequence of Clostridium bolteae (ATCC BAA-613).</title>
        <authorList>
            <person name="Sudarsanam P."/>
            <person name="Ley R."/>
            <person name="Guruge J."/>
            <person name="Turnbaugh P.J."/>
            <person name="Mahowald M."/>
            <person name="Liep D."/>
            <person name="Gordon J."/>
        </authorList>
    </citation>
    <scope>NUCLEOTIDE SEQUENCE [LARGE SCALE GENOMIC DNA]</scope>
    <source>
        <strain evidence="2">ATCC BAA-613 / DSM 15670 / CCUG 46953 / JCM 12243 / WAL 16351</strain>
    </source>
</reference>
<sequence length="213" mass="23465">MYGNHREGGDGLVRCTKGLKGIKGAGALILAFSLTFAYPAVSWAVETEASEGTVTYGPGSYVVGEDILPGEYAVFTEDTSEQNAYSTCTITLYKDDTDERRIGTFQFQHHGLITLYKGQHLVITKGYAVEADRAGITLGTTGMYKAGRDMEPGTYRITPLTFGSGYYALYNDVRYYYDYIDEYAALFEPVTVNIAEGQYLELFDAGSIERVSD</sequence>